<organism evidence="2 3">
    <name type="scientific">Mycoplasmopsis agassizii</name>
    <dbReference type="NCBI Taxonomy" id="33922"/>
    <lineage>
        <taxon>Bacteria</taxon>
        <taxon>Bacillati</taxon>
        <taxon>Mycoplasmatota</taxon>
        <taxon>Mycoplasmoidales</taxon>
        <taxon>Metamycoplasmataceae</taxon>
        <taxon>Mycoplasmopsis</taxon>
    </lineage>
</organism>
<dbReference type="OrthoDB" id="9948891at2"/>
<name>A0A269TJV7_9BACT</name>
<protein>
    <submittedName>
        <fullName evidence="2">Uncharacterized protein</fullName>
    </submittedName>
</protein>
<accession>A0A269TJV7</accession>
<comment type="caution">
    <text evidence="2">The sequence shown here is derived from an EMBL/GenBank/DDBJ whole genome shotgun (WGS) entry which is preliminary data.</text>
</comment>
<dbReference type="RefSeq" id="WP_095334884.1">
    <property type="nucleotide sequence ID" value="NZ_NQNY01000009.1"/>
</dbReference>
<dbReference type="Gene3D" id="1.20.120.20">
    <property type="entry name" value="Apolipoprotein"/>
    <property type="match status" value="1"/>
</dbReference>
<sequence>MAKEKKQNIVKELCDDIKEFAKKNDGLHTPVRNLQEQEDESGYDLKLRGKPKPKISDLGGDGKGGSSDSKYATTDYVDKAVSGLKEEVKVIVKDEIAQSEARMSQKIEDSEVRMSQKIEDSEARMSQKIEDSEARMSQKIEDSEARMSKKIEESNATMMENMSKFATKEYVDNALLESEARNKVFVKETIAPIIVELAETRKENKENKKTLDKILGLIEELNKKK</sequence>
<feature type="region of interest" description="Disordered" evidence="1">
    <location>
        <begin position="100"/>
        <end position="147"/>
    </location>
</feature>
<dbReference type="Proteomes" id="UP000216943">
    <property type="component" value="Unassembled WGS sequence"/>
</dbReference>
<evidence type="ECO:0000256" key="1">
    <source>
        <dbReference type="SAM" id="MobiDB-lite"/>
    </source>
</evidence>
<dbReference type="AlphaFoldDB" id="A0A269TJV7"/>
<proteinExistence type="predicted"/>
<feature type="region of interest" description="Disordered" evidence="1">
    <location>
        <begin position="22"/>
        <end position="71"/>
    </location>
</feature>
<feature type="compositionally biased region" description="Basic and acidic residues" evidence="1">
    <location>
        <begin position="103"/>
        <end position="147"/>
    </location>
</feature>
<reference evidence="3" key="1">
    <citation type="submission" date="2017-08" db="EMBL/GenBank/DDBJ databases">
        <authorList>
            <person name="Alvarez-Ponce D."/>
            <person name="Weitzman C.L."/>
            <person name="Tillett R.L."/>
            <person name="Sandmeier F.C."/>
            <person name="Tracy C.R."/>
        </authorList>
    </citation>
    <scope>NUCLEOTIDE SEQUENCE [LARGE SCALE GENOMIC DNA]</scope>
    <source>
        <strain evidence="3">723</strain>
    </source>
</reference>
<evidence type="ECO:0000313" key="2">
    <source>
        <dbReference type="EMBL" id="PAK21218.1"/>
    </source>
</evidence>
<gene>
    <name evidence="2" type="ORF">CJJ23_03000</name>
</gene>
<evidence type="ECO:0000313" key="3">
    <source>
        <dbReference type="Proteomes" id="UP000216943"/>
    </source>
</evidence>
<dbReference type="EMBL" id="NQNY01000009">
    <property type="protein sequence ID" value="PAK21218.1"/>
    <property type="molecule type" value="Genomic_DNA"/>
</dbReference>